<dbReference type="EMBL" id="HE804045">
    <property type="protein sequence ID" value="CCH30801.1"/>
    <property type="molecule type" value="Genomic_DNA"/>
</dbReference>
<evidence type="ECO:0000256" key="1">
    <source>
        <dbReference type="SAM" id="MobiDB-lite"/>
    </source>
</evidence>
<feature type="compositionally biased region" description="Basic residues" evidence="1">
    <location>
        <begin position="28"/>
        <end position="39"/>
    </location>
</feature>
<organism evidence="2 3">
    <name type="scientific">Saccharothrix espanaensis (strain ATCC 51144 / DSM 44229 / JCM 9112 / NBRC 15066 / NRRL 15764)</name>
    <dbReference type="NCBI Taxonomy" id="1179773"/>
    <lineage>
        <taxon>Bacteria</taxon>
        <taxon>Bacillati</taxon>
        <taxon>Actinomycetota</taxon>
        <taxon>Actinomycetes</taxon>
        <taxon>Pseudonocardiales</taxon>
        <taxon>Pseudonocardiaceae</taxon>
        <taxon>Saccharothrix</taxon>
    </lineage>
</organism>
<proteinExistence type="predicted"/>
<name>K0JXG6_SACES</name>
<dbReference type="STRING" id="1179773.BN6_35030"/>
<gene>
    <name evidence="2" type="ordered locus">BN6_35030</name>
</gene>
<sequence>MVDFGVARADHVEPVRPDSDGRSGRTARGTRRKWPRRRGSSGSGVDRVPTRLGAALTGLSPPSRLLDDEGDEHEDLGRADGPASQRRPARRPPCGQQVLAPSNRRGSLAT</sequence>
<feature type="region of interest" description="Disordered" evidence="1">
    <location>
        <begin position="1"/>
        <end position="110"/>
    </location>
</feature>
<protein>
    <submittedName>
        <fullName evidence="2">Uncharacterized protein</fullName>
    </submittedName>
</protein>
<dbReference type="BioCyc" id="SESP1179773:BN6_RS16975-MONOMER"/>
<keyword evidence="3" id="KW-1185">Reference proteome</keyword>
<accession>K0JXG6</accession>
<dbReference type="HOGENOM" id="CLU_2169242_0_0_11"/>
<evidence type="ECO:0000313" key="2">
    <source>
        <dbReference type="EMBL" id="CCH30801.1"/>
    </source>
</evidence>
<evidence type="ECO:0000313" key="3">
    <source>
        <dbReference type="Proteomes" id="UP000006281"/>
    </source>
</evidence>
<dbReference type="Proteomes" id="UP000006281">
    <property type="component" value="Chromosome"/>
</dbReference>
<dbReference type="AlphaFoldDB" id="K0JXG6"/>
<feature type="compositionally biased region" description="Basic and acidic residues" evidence="1">
    <location>
        <begin position="8"/>
        <end position="23"/>
    </location>
</feature>
<reference evidence="2 3" key="1">
    <citation type="journal article" date="2012" name="BMC Genomics">
        <title>Complete genome sequence of Saccharothrix espanaensis DSM 44229T and comparison to the other completely sequenced Pseudonocardiaceae.</title>
        <authorList>
            <person name="Strobel T."/>
            <person name="Al-Dilaimi A."/>
            <person name="Blom J."/>
            <person name="Gessner A."/>
            <person name="Kalinowski J."/>
            <person name="Luzhetska M."/>
            <person name="Puhler A."/>
            <person name="Szczepanowski R."/>
            <person name="Bechthold A."/>
            <person name="Ruckert C."/>
        </authorList>
    </citation>
    <scope>NUCLEOTIDE SEQUENCE [LARGE SCALE GENOMIC DNA]</scope>
    <source>
        <strain evidence="3">ATCC 51144 / DSM 44229 / JCM 9112 / NBRC 15066 / NRRL 15764</strain>
    </source>
</reference>
<dbReference type="KEGG" id="sesp:BN6_35030"/>